<dbReference type="PANTHER" id="PTHR23069:SF0">
    <property type="entry name" value="TAT-BINDING HOMOLOG 7"/>
    <property type="match status" value="1"/>
</dbReference>
<dbReference type="GO" id="GO:0045815">
    <property type="term" value="P:transcription initiation-coupled chromatin remodeling"/>
    <property type="evidence" value="ECO:0007669"/>
    <property type="project" value="TreeGrafter"/>
</dbReference>
<proteinExistence type="inferred from homology"/>
<name>A0A1J6JRK9_NICAT</name>
<dbReference type="GO" id="GO:0005634">
    <property type="term" value="C:nucleus"/>
    <property type="evidence" value="ECO:0007669"/>
    <property type="project" value="TreeGrafter"/>
</dbReference>
<dbReference type="GO" id="GO:0016887">
    <property type="term" value="F:ATP hydrolysis activity"/>
    <property type="evidence" value="ECO:0007669"/>
    <property type="project" value="TreeGrafter"/>
</dbReference>
<dbReference type="Proteomes" id="UP000187609">
    <property type="component" value="Unassembled WGS sequence"/>
</dbReference>
<evidence type="ECO:0000313" key="5">
    <source>
        <dbReference type="Proteomes" id="UP000187609"/>
    </source>
</evidence>
<dbReference type="SUPFAM" id="SSF52540">
    <property type="entry name" value="P-loop containing nucleoside triphosphate hydrolases"/>
    <property type="match status" value="1"/>
</dbReference>
<dbReference type="GO" id="GO:0006334">
    <property type="term" value="P:nucleosome assembly"/>
    <property type="evidence" value="ECO:0007669"/>
    <property type="project" value="TreeGrafter"/>
</dbReference>
<dbReference type="AlphaFoldDB" id="A0A1J6JRK9"/>
<evidence type="ECO:0000256" key="2">
    <source>
        <dbReference type="ARBA" id="ARBA00022741"/>
    </source>
</evidence>
<comment type="similarity">
    <text evidence="1">Belongs to the AAA ATPase family.</text>
</comment>
<dbReference type="EMBL" id="MJEQ01009537">
    <property type="protein sequence ID" value="OIT19172.1"/>
    <property type="molecule type" value="Genomic_DNA"/>
</dbReference>
<evidence type="ECO:0000313" key="4">
    <source>
        <dbReference type="EMBL" id="OIT19172.1"/>
    </source>
</evidence>
<accession>A0A1J6JRK9</accession>
<keyword evidence="3" id="KW-0067">ATP-binding</keyword>
<dbReference type="PANTHER" id="PTHR23069">
    <property type="entry name" value="AAA DOMAIN-CONTAINING"/>
    <property type="match status" value="1"/>
</dbReference>
<dbReference type="Gramene" id="OIT19172">
    <property type="protein sequence ID" value="OIT19172"/>
    <property type="gene ID" value="A4A49_42175"/>
</dbReference>
<evidence type="ECO:0000256" key="3">
    <source>
        <dbReference type="ARBA" id="ARBA00022840"/>
    </source>
</evidence>
<dbReference type="GO" id="GO:0006337">
    <property type="term" value="P:nucleosome disassembly"/>
    <property type="evidence" value="ECO:0007669"/>
    <property type="project" value="TreeGrafter"/>
</dbReference>
<dbReference type="InterPro" id="IPR027417">
    <property type="entry name" value="P-loop_NTPase"/>
</dbReference>
<dbReference type="GO" id="GO:0042393">
    <property type="term" value="F:histone binding"/>
    <property type="evidence" value="ECO:0007669"/>
    <property type="project" value="TreeGrafter"/>
</dbReference>
<keyword evidence="5" id="KW-1185">Reference proteome</keyword>
<dbReference type="GO" id="GO:0005524">
    <property type="term" value="F:ATP binding"/>
    <property type="evidence" value="ECO:0007669"/>
    <property type="project" value="UniProtKB-KW"/>
</dbReference>
<evidence type="ECO:0000256" key="1">
    <source>
        <dbReference type="ARBA" id="ARBA00006914"/>
    </source>
</evidence>
<protein>
    <submittedName>
        <fullName evidence="4">Atpase family aaa domain-containing protein</fullName>
    </submittedName>
</protein>
<sequence>MDFTLNILTHVVFQDHVGPAILHELEKFPVHSLGLPSLLSDPGAKTPEEALVHIFSEARRTTPSILYLPQFHLWWENAHEQLKAVLQTLLEELPSDLPILLFGTSSVPLSDLPDEPSSVFLHH</sequence>
<dbReference type="STRING" id="49451.A0A1J6JRK9"/>
<dbReference type="SMR" id="A0A1J6JRK9"/>
<gene>
    <name evidence="4" type="ORF">A4A49_42175</name>
</gene>
<keyword evidence="2" id="KW-0547">Nucleotide-binding</keyword>
<dbReference type="GO" id="GO:0003682">
    <property type="term" value="F:chromatin binding"/>
    <property type="evidence" value="ECO:0007669"/>
    <property type="project" value="TreeGrafter"/>
</dbReference>
<reference evidence="4" key="1">
    <citation type="submission" date="2016-11" db="EMBL/GenBank/DDBJ databases">
        <title>The genome of Nicotiana attenuata.</title>
        <authorList>
            <person name="Xu S."/>
            <person name="Brockmoeller T."/>
            <person name="Gaquerel E."/>
            <person name="Navarro A."/>
            <person name="Kuhl H."/>
            <person name="Gase K."/>
            <person name="Ling Z."/>
            <person name="Zhou W."/>
            <person name="Kreitzer C."/>
            <person name="Stanke M."/>
            <person name="Tang H."/>
            <person name="Lyons E."/>
            <person name="Pandey P."/>
            <person name="Pandey S.P."/>
            <person name="Timmermann B."/>
            <person name="Baldwin I.T."/>
        </authorList>
    </citation>
    <scope>NUCLEOTIDE SEQUENCE [LARGE SCALE GENOMIC DNA]</scope>
    <source>
        <strain evidence="4">UT</strain>
    </source>
</reference>
<organism evidence="4 5">
    <name type="scientific">Nicotiana attenuata</name>
    <name type="common">Coyote tobacco</name>
    <dbReference type="NCBI Taxonomy" id="49451"/>
    <lineage>
        <taxon>Eukaryota</taxon>
        <taxon>Viridiplantae</taxon>
        <taxon>Streptophyta</taxon>
        <taxon>Embryophyta</taxon>
        <taxon>Tracheophyta</taxon>
        <taxon>Spermatophyta</taxon>
        <taxon>Magnoliopsida</taxon>
        <taxon>eudicotyledons</taxon>
        <taxon>Gunneridae</taxon>
        <taxon>Pentapetalae</taxon>
        <taxon>asterids</taxon>
        <taxon>lamiids</taxon>
        <taxon>Solanales</taxon>
        <taxon>Solanaceae</taxon>
        <taxon>Nicotianoideae</taxon>
        <taxon>Nicotianeae</taxon>
        <taxon>Nicotiana</taxon>
    </lineage>
</organism>
<dbReference type="InterPro" id="IPR045199">
    <property type="entry name" value="ATAD2-like"/>
</dbReference>
<comment type="caution">
    <text evidence="4">The sequence shown here is derived from an EMBL/GenBank/DDBJ whole genome shotgun (WGS) entry which is preliminary data.</text>
</comment>